<accession>A0A3P6AV75</accession>
<proteinExistence type="predicted"/>
<feature type="compositionally biased region" description="Acidic residues" evidence="1">
    <location>
        <begin position="1"/>
        <end position="12"/>
    </location>
</feature>
<feature type="compositionally biased region" description="Low complexity" evidence="1">
    <location>
        <begin position="19"/>
        <end position="30"/>
    </location>
</feature>
<gene>
    <name evidence="2" type="ORF">BOLC3T14899H</name>
</gene>
<organism evidence="2">
    <name type="scientific">Brassica oleracea</name>
    <name type="common">Wild cabbage</name>
    <dbReference type="NCBI Taxonomy" id="3712"/>
    <lineage>
        <taxon>Eukaryota</taxon>
        <taxon>Viridiplantae</taxon>
        <taxon>Streptophyta</taxon>
        <taxon>Embryophyta</taxon>
        <taxon>Tracheophyta</taxon>
        <taxon>Spermatophyta</taxon>
        <taxon>Magnoliopsida</taxon>
        <taxon>eudicotyledons</taxon>
        <taxon>Gunneridae</taxon>
        <taxon>Pentapetalae</taxon>
        <taxon>rosids</taxon>
        <taxon>malvids</taxon>
        <taxon>Brassicales</taxon>
        <taxon>Brassicaceae</taxon>
        <taxon>Brassiceae</taxon>
        <taxon>Brassica</taxon>
    </lineage>
</organism>
<dbReference type="AlphaFoldDB" id="A0A3P6AV75"/>
<name>A0A3P6AV75_BRAOL</name>
<dbReference type="EMBL" id="LR031872">
    <property type="protein sequence ID" value="VDC89550.1"/>
    <property type="molecule type" value="Genomic_DNA"/>
</dbReference>
<sequence length="113" mass="12681">EEEDEEEEEEEEEKKNKISTSMKSGSTSASVPVKQGNVHVKLELDALNIAVGQRYDTKDALETRLKIFARQATPEILARLYVDYVGGVDSKVLPKHVGEALNMRFGVKVRHLI</sequence>
<feature type="non-terminal residue" evidence="2">
    <location>
        <position position="1"/>
    </location>
</feature>
<protein>
    <submittedName>
        <fullName evidence="2">Uncharacterized protein</fullName>
    </submittedName>
</protein>
<evidence type="ECO:0000313" key="2">
    <source>
        <dbReference type="EMBL" id="VDC89550.1"/>
    </source>
</evidence>
<reference evidence="2" key="1">
    <citation type="submission" date="2018-11" db="EMBL/GenBank/DDBJ databases">
        <authorList>
            <consortium name="Genoscope - CEA"/>
            <person name="William W."/>
        </authorList>
    </citation>
    <scope>NUCLEOTIDE SEQUENCE</scope>
</reference>
<evidence type="ECO:0000256" key="1">
    <source>
        <dbReference type="SAM" id="MobiDB-lite"/>
    </source>
</evidence>
<feature type="region of interest" description="Disordered" evidence="1">
    <location>
        <begin position="1"/>
        <end position="34"/>
    </location>
</feature>